<organism evidence="2 3">
    <name type="scientific">Hibiscus sabdariffa</name>
    <name type="common">roselle</name>
    <dbReference type="NCBI Taxonomy" id="183260"/>
    <lineage>
        <taxon>Eukaryota</taxon>
        <taxon>Viridiplantae</taxon>
        <taxon>Streptophyta</taxon>
        <taxon>Embryophyta</taxon>
        <taxon>Tracheophyta</taxon>
        <taxon>Spermatophyta</taxon>
        <taxon>Magnoliopsida</taxon>
        <taxon>eudicotyledons</taxon>
        <taxon>Gunneridae</taxon>
        <taxon>Pentapetalae</taxon>
        <taxon>rosids</taxon>
        <taxon>malvids</taxon>
        <taxon>Malvales</taxon>
        <taxon>Malvaceae</taxon>
        <taxon>Malvoideae</taxon>
        <taxon>Hibiscus</taxon>
    </lineage>
</organism>
<keyword evidence="3" id="KW-1185">Reference proteome</keyword>
<evidence type="ECO:0000256" key="1">
    <source>
        <dbReference type="SAM" id="Coils"/>
    </source>
</evidence>
<keyword evidence="1" id="KW-0175">Coiled coil</keyword>
<reference evidence="2 3" key="1">
    <citation type="journal article" date="2024" name="G3 (Bethesda)">
        <title>Genome assembly of Hibiscus sabdariffa L. provides insights into metabolisms of medicinal natural products.</title>
        <authorList>
            <person name="Kim T."/>
        </authorList>
    </citation>
    <scope>NUCLEOTIDE SEQUENCE [LARGE SCALE GENOMIC DNA]</scope>
    <source>
        <strain evidence="2">TK-2024</strain>
        <tissue evidence="2">Old leaves</tissue>
    </source>
</reference>
<dbReference type="Proteomes" id="UP001472677">
    <property type="component" value="Unassembled WGS sequence"/>
</dbReference>
<proteinExistence type="predicted"/>
<accession>A0ABR2DNF0</accession>
<evidence type="ECO:0000313" key="3">
    <source>
        <dbReference type="Proteomes" id="UP001472677"/>
    </source>
</evidence>
<feature type="coiled-coil region" evidence="1">
    <location>
        <begin position="1"/>
        <end position="75"/>
    </location>
</feature>
<protein>
    <submittedName>
        <fullName evidence="2">Uncharacterized protein</fullName>
    </submittedName>
</protein>
<sequence length="195" mass="22776">MSTLEDKVECLEDGARDAVEKLETKGDELKDDVNIAINKVMEDVDQKGDAFQVAVAALREELQGKIEKLKNILTNWIPKTKAILIENPGWHPKFRTAAEKVYYHKTDAGDINDFYKRRSKFRGLFYFLRHLSTHAEDYYKIDPKTQMKYKNQSKLRTFYTLHILDCYLLWVHTYMTTVHTKKLSALSSEHTASLR</sequence>
<comment type="caution">
    <text evidence="2">The sequence shown here is derived from an EMBL/GenBank/DDBJ whole genome shotgun (WGS) entry which is preliminary data.</text>
</comment>
<gene>
    <name evidence="2" type="ORF">V6N12_015528</name>
</gene>
<dbReference type="Gene3D" id="1.20.120.20">
    <property type="entry name" value="Apolipoprotein"/>
    <property type="match status" value="1"/>
</dbReference>
<name>A0ABR2DNF0_9ROSI</name>
<evidence type="ECO:0000313" key="2">
    <source>
        <dbReference type="EMBL" id="KAK8542952.1"/>
    </source>
</evidence>
<dbReference type="EMBL" id="JBBPBM010000024">
    <property type="protein sequence ID" value="KAK8542952.1"/>
    <property type="molecule type" value="Genomic_DNA"/>
</dbReference>